<evidence type="ECO:0000259" key="11">
    <source>
        <dbReference type="Pfam" id="PF02108"/>
    </source>
</evidence>
<dbReference type="InterPro" id="IPR051472">
    <property type="entry name" value="T3SS_Stator/FliH"/>
</dbReference>
<evidence type="ECO:0000256" key="10">
    <source>
        <dbReference type="SAM" id="Coils"/>
    </source>
</evidence>
<dbReference type="Pfam" id="PF02108">
    <property type="entry name" value="FliH"/>
    <property type="match status" value="1"/>
</dbReference>
<keyword evidence="10" id="KW-0175">Coiled coil</keyword>
<evidence type="ECO:0000256" key="8">
    <source>
        <dbReference type="ARBA" id="ARBA00022927"/>
    </source>
</evidence>
<keyword evidence="5" id="KW-0813">Transport</keyword>
<gene>
    <name evidence="12" type="primary">fliH</name>
    <name evidence="12" type="ORF">SFSGTM_19200</name>
</gene>
<dbReference type="GO" id="GO:0005829">
    <property type="term" value="C:cytosol"/>
    <property type="evidence" value="ECO:0007669"/>
    <property type="project" value="TreeGrafter"/>
</dbReference>
<dbReference type="KEGG" id="sniv:SFSGTM_19200"/>
<organism evidence="12 13">
    <name type="scientific">Sulfuriferula nivalis</name>
    <dbReference type="NCBI Taxonomy" id="2675298"/>
    <lineage>
        <taxon>Bacteria</taxon>
        <taxon>Pseudomonadati</taxon>
        <taxon>Pseudomonadota</taxon>
        <taxon>Betaproteobacteria</taxon>
        <taxon>Nitrosomonadales</taxon>
        <taxon>Sulfuricellaceae</taxon>
        <taxon>Sulfuriferula</taxon>
    </lineage>
</organism>
<feature type="domain" description="Flagellar assembly protein FliH/Type III secretion system HrpE" evidence="11">
    <location>
        <begin position="81"/>
        <end position="204"/>
    </location>
</feature>
<keyword evidence="9" id="KW-1006">Bacterial flagellum protein export</keyword>
<comment type="function">
    <text evidence="1">Needed for flagellar regrowth and assembly.</text>
</comment>
<evidence type="ECO:0000256" key="6">
    <source>
        <dbReference type="ARBA" id="ARBA00022490"/>
    </source>
</evidence>
<keyword evidence="12" id="KW-0969">Cilium</keyword>
<keyword evidence="12" id="KW-0282">Flagellum</keyword>
<evidence type="ECO:0000313" key="13">
    <source>
        <dbReference type="Proteomes" id="UP000463939"/>
    </source>
</evidence>
<dbReference type="GO" id="GO:0015031">
    <property type="term" value="P:protein transport"/>
    <property type="evidence" value="ECO:0007669"/>
    <property type="project" value="UniProtKB-KW"/>
</dbReference>
<dbReference type="PRINTS" id="PR01003">
    <property type="entry name" value="FLGFLIH"/>
</dbReference>
<dbReference type="InterPro" id="IPR018035">
    <property type="entry name" value="Flagellar_FliH/T3SS_HrpE"/>
</dbReference>
<dbReference type="GO" id="GO:0044781">
    <property type="term" value="P:bacterial-type flagellum organization"/>
    <property type="evidence" value="ECO:0007669"/>
    <property type="project" value="UniProtKB-KW"/>
</dbReference>
<evidence type="ECO:0000256" key="4">
    <source>
        <dbReference type="ARBA" id="ARBA00016507"/>
    </source>
</evidence>
<evidence type="ECO:0000256" key="3">
    <source>
        <dbReference type="ARBA" id="ARBA00006602"/>
    </source>
</evidence>
<dbReference type="Proteomes" id="UP000463939">
    <property type="component" value="Chromosome"/>
</dbReference>
<keyword evidence="12" id="KW-0966">Cell projection</keyword>
<keyword evidence="8" id="KW-0653">Protein transport</keyword>
<comment type="subcellular location">
    <subcellularLocation>
        <location evidence="2">Cytoplasm</location>
    </subcellularLocation>
</comment>
<evidence type="ECO:0000256" key="2">
    <source>
        <dbReference type="ARBA" id="ARBA00004496"/>
    </source>
</evidence>
<dbReference type="GO" id="GO:0071973">
    <property type="term" value="P:bacterial-type flagellum-dependent cell motility"/>
    <property type="evidence" value="ECO:0007669"/>
    <property type="project" value="InterPro"/>
</dbReference>
<evidence type="ECO:0000256" key="5">
    <source>
        <dbReference type="ARBA" id="ARBA00022448"/>
    </source>
</evidence>
<sequence>MSNTPKEQLTAYQRWEMAAFDENGNSSNTKGGTQGADELAAITEKARREGYTKGLSEGFQNGHSEGLATALAEGKIQVDNTIAQLTTLLNNLNDEIALADLAISADLLALALDIAQAMIRTALNVQPDLVIPVISEAIHDLPNLQQHSKIFLHPSDAAIVKSHLSNEPHHWRIIEDDEITPGGCRIDTQSNQIDATMQGRWQRIAKNLNVNSHWLNKPPEETVDADPTATLKK</sequence>
<accession>A0A809S9X5</accession>
<proteinExistence type="inferred from homology"/>
<evidence type="ECO:0000313" key="12">
    <source>
        <dbReference type="EMBL" id="BBP01212.1"/>
    </source>
</evidence>
<name>A0A809S9X5_9PROT</name>
<protein>
    <recommendedName>
        <fullName evidence="4">Flagellar assembly protein FliH</fullName>
    </recommendedName>
</protein>
<evidence type="ECO:0000256" key="7">
    <source>
        <dbReference type="ARBA" id="ARBA00022795"/>
    </source>
</evidence>
<comment type="similarity">
    <text evidence="3">Belongs to the FliH family.</text>
</comment>
<dbReference type="EMBL" id="AP021881">
    <property type="protein sequence ID" value="BBP01212.1"/>
    <property type="molecule type" value="Genomic_DNA"/>
</dbReference>
<reference evidence="13" key="1">
    <citation type="submission" date="2019-11" db="EMBL/GenBank/DDBJ databases">
        <title>Isolation and characterization of a novel species in the genus Sulfuriferula.</title>
        <authorList>
            <person name="Mochizuki J."/>
            <person name="Kojima H."/>
            <person name="Fukui M."/>
        </authorList>
    </citation>
    <scope>NUCLEOTIDE SEQUENCE [LARGE SCALE GENOMIC DNA]</scope>
    <source>
        <strain evidence="13">SGTM</strain>
    </source>
</reference>
<keyword evidence="7" id="KW-1005">Bacterial flagellum biogenesis</keyword>
<evidence type="ECO:0000256" key="9">
    <source>
        <dbReference type="ARBA" id="ARBA00023225"/>
    </source>
</evidence>
<dbReference type="InterPro" id="IPR000563">
    <property type="entry name" value="Flag_FliH"/>
</dbReference>
<keyword evidence="6" id="KW-0963">Cytoplasm</keyword>
<evidence type="ECO:0000256" key="1">
    <source>
        <dbReference type="ARBA" id="ARBA00003041"/>
    </source>
</evidence>
<feature type="coiled-coil region" evidence="10">
    <location>
        <begin position="75"/>
        <end position="102"/>
    </location>
</feature>
<dbReference type="RefSeq" id="WP_162085015.1">
    <property type="nucleotide sequence ID" value="NZ_AP021881.1"/>
</dbReference>
<keyword evidence="13" id="KW-1185">Reference proteome</keyword>
<dbReference type="AlphaFoldDB" id="A0A809S9X5"/>
<dbReference type="PANTHER" id="PTHR34982">
    <property type="entry name" value="YOP PROTEINS TRANSLOCATION PROTEIN L"/>
    <property type="match status" value="1"/>
</dbReference>
<dbReference type="PANTHER" id="PTHR34982:SF1">
    <property type="entry name" value="FLAGELLAR ASSEMBLY PROTEIN FLIH"/>
    <property type="match status" value="1"/>
</dbReference>
<dbReference type="GO" id="GO:0009288">
    <property type="term" value="C:bacterial-type flagellum"/>
    <property type="evidence" value="ECO:0007669"/>
    <property type="project" value="InterPro"/>
</dbReference>
<dbReference type="GO" id="GO:0003774">
    <property type="term" value="F:cytoskeletal motor activity"/>
    <property type="evidence" value="ECO:0007669"/>
    <property type="project" value="InterPro"/>
</dbReference>